<evidence type="ECO:0000313" key="1">
    <source>
        <dbReference type="EMBL" id="GIY94470.1"/>
    </source>
</evidence>
<dbReference type="EMBL" id="BPLR01000394">
    <property type="protein sequence ID" value="GIY94470.1"/>
    <property type="molecule type" value="Genomic_DNA"/>
</dbReference>
<comment type="caution">
    <text evidence="1">The sequence shown here is derived from an EMBL/GenBank/DDBJ whole genome shotgun (WGS) entry which is preliminary data.</text>
</comment>
<evidence type="ECO:0000313" key="2">
    <source>
        <dbReference type="Proteomes" id="UP001054945"/>
    </source>
</evidence>
<proteinExistence type="predicted"/>
<accession>A0AAV4XKK9</accession>
<organism evidence="1 2">
    <name type="scientific">Caerostris extrusa</name>
    <name type="common">Bark spider</name>
    <name type="synonym">Caerostris bankana</name>
    <dbReference type="NCBI Taxonomy" id="172846"/>
    <lineage>
        <taxon>Eukaryota</taxon>
        <taxon>Metazoa</taxon>
        <taxon>Ecdysozoa</taxon>
        <taxon>Arthropoda</taxon>
        <taxon>Chelicerata</taxon>
        <taxon>Arachnida</taxon>
        <taxon>Araneae</taxon>
        <taxon>Araneomorphae</taxon>
        <taxon>Entelegynae</taxon>
        <taxon>Araneoidea</taxon>
        <taxon>Araneidae</taxon>
        <taxon>Caerostris</taxon>
    </lineage>
</organism>
<dbReference type="Proteomes" id="UP001054945">
    <property type="component" value="Unassembled WGS sequence"/>
</dbReference>
<name>A0AAV4XKK9_CAEEX</name>
<protein>
    <submittedName>
        <fullName evidence="1">Uncharacterized protein</fullName>
    </submittedName>
</protein>
<dbReference type="AlphaFoldDB" id="A0AAV4XKK9"/>
<reference evidence="1 2" key="1">
    <citation type="submission" date="2021-06" db="EMBL/GenBank/DDBJ databases">
        <title>Caerostris extrusa draft genome.</title>
        <authorList>
            <person name="Kono N."/>
            <person name="Arakawa K."/>
        </authorList>
    </citation>
    <scope>NUCLEOTIDE SEQUENCE [LARGE SCALE GENOMIC DNA]</scope>
</reference>
<sequence length="121" mass="14409">MECMTPEVKNAINDLAKHIQIDEEMIENTIETILQTLNDEMQQKGVKIESNTIIKYVNEHKTEVTNIVQQKLMADEESLDEEEQIKNRGTEIIETEKKEYQLKKFQLLQKRGRREKEAYRR</sequence>
<keyword evidence="2" id="KW-1185">Reference proteome</keyword>
<gene>
    <name evidence="1" type="primary">AVEN_208838_1</name>
    <name evidence="1" type="ORF">CEXT_510931</name>
</gene>